<proteinExistence type="predicted"/>
<dbReference type="Proteomes" id="UP000305539">
    <property type="component" value="Unassembled WGS sequence"/>
</dbReference>
<dbReference type="RefSeq" id="WP_136898170.1">
    <property type="nucleotide sequence ID" value="NZ_SWJE01000017.1"/>
</dbReference>
<dbReference type="AlphaFoldDB" id="A0A4U1HK79"/>
<accession>A0A4U1HK79</accession>
<name>A0A4U1HK79_9BURK</name>
<dbReference type="OrthoDB" id="9797638at2"/>
<reference evidence="1 2" key="1">
    <citation type="submission" date="2019-04" db="EMBL/GenBank/DDBJ databases">
        <title>Trinickia sp. 7GSK02, isolated from subtropical forest soil.</title>
        <authorList>
            <person name="Gao Z.-H."/>
            <person name="Qiu L.-H."/>
        </authorList>
    </citation>
    <scope>NUCLEOTIDE SEQUENCE [LARGE SCALE GENOMIC DNA]</scope>
    <source>
        <strain evidence="1 2">7GSK02</strain>
    </source>
</reference>
<sequence>MNIAGAGSIASIRSGQLRRSLRTVEQSSTIEKEVSHHNGDFLPLMPYFDLTRLQELVSKDCWDFLNEVDGRSWFGRAWKLMDDLGCTNEDVKAVLLGLTPADFQKTRFDCAVSTLPGHPTVIADQYEIHWDDEKRRRVERPLCGCISLSLKVTVVEDENGDLTGLVTLHSSGS</sequence>
<organism evidence="1 2">
    <name type="scientific">Trinickia terrae</name>
    <dbReference type="NCBI Taxonomy" id="2571161"/>
    <lineage>
        <taxon>Bacteria</taxon>
        <taxon>Pseudomonadati</taxon>
        <taxon>Pseudomonadota</taxon>
        <taxon>Betaproteobacteria</taxon>
        <taxon>Burkholderiales</taxon>
        <taxon>Burkholderiaceae</taxon>
        <taxon>Trinickia</taxon>
    </lineage>
</organism>
<dbReference type="EMBL" id="SWJE01000017">
    <property type="protein sequence ID" value="TKC81629.1"/>
    <property type="molecule type" value="Genomic_DNA"/>
</dbReference>
<gene>
    <name evidence="1" type="ORF">FAZ69_27055</name>
</gene>
<keyword evidence="2" id="KW-1185">Reference proteome</keyword>
<comment type="caution">
    <text evidence="1">The sequence shown here is derived from an EMBL/GenBank/DDBJ whole genome shotgun (WGS) entry which is preliminary data.</text>
</comment>
<evidence type="ECO:0000313" key="1">
    <source>
        <dbReference type="EMBL" id="TKC81629.1"/>
    </source>
</evidence>
<protein>
    <submittedName>
        <fullName evidence="1">Type II toxin-antitoxin system MqsR family toxin</fullName>
    </submittedName>
</protein>
<evidence type="ECO:0000313" key="2">
    <source>
        <dbReference type="Proteomes" id="UP000305539"/>
    </source>
</evidence>